<dbReference type="InterPro" id="IPR015867">
    <property type="entry name" value="N-reg_PII/ATP_PRibTrfase_C"/>
</dbReference>
<dbReference type="SUPFAM" id="SSF54913">
    <property type="entry name" value="GlnB-like"/>
    <property type="match status" value="1"/>
</dbReference>
<accession>W7FRI6</accession>
<sequence>MRAEKRCNKLKSYPFFLNHIIHFNKLTKNNCFNKYKNKSQPKYHIKSNMEKHDSPFIVVYVTTPSKEVAEKISYVLLEEKLVSCVNVIPGILSLYHWKGEIAKDNEVLMMIKTKKHLFDEIVKLVKSNHPYEIPESAQSLVSFNKLLNKEYISGEIHNNLILNTNNKSGFLYFELGQNEVILGFKNTNHELYQKLLQIKDRKIFEIDEQEKKDNPEHIADMIKDIKNYSYIQGGAIITLHKKLLKDYIQLKLKTFKDLPDK</sequence>
<proteinExistence type="inferred from homology"/>
<name>W7FRI6_PLAFA</name>
<organism evidence="2">
    <name type="scientific">Plasmodium falciparum Santa Lucia</name>
    <dbReference type="NCBI Taxonomy" id="478859"/>
    <lineage>
        <taxon>Eukaryota</taxon>
        <taxon>Sar</taxon>
        <taxon>Alveolata</taxon>
        <taxon>Apicomplexa</taxon>
        <taxon>Aconoidasida</taxon>
        <taxon>Haemosporida</taxon>
        <taxon>Plasmodiidae</taxon>
        <taxon>Plasmodium</taxon>
        <taxon>Plasmodium (Laverania)</taxon>
    </lineage>
</organism>
<dbReference type="InterPro" id="IPR011322">
    <property type="entry name" value="N-reg_PII-like_a/b"/>
</dbReference>
<dbReference type="AlphaFoldDB" id="W7FRI6"/>
<dbReference type="OrthoDB" id="2017693at2759"/>
<evidence type="ECO:0000313" key="2">
    <source>
        <dbReference type="EMBL" id="EUT81991.1"/>
    </source>
</evidence>
<dbReference type="Gene3D" id="3.30.70.120">
    <property type="match status" value="1"/>
</dbReference>
<evidence type="ECO:0000256" key="1">
    <source>
        <dbReference type="ARBA" id="ARBA00010169"/>
    </source>
</evidence>
<gene>
    <name evidence="2" type="ORF">PFAG_04172</name>
</gene>
<comment type="similarity">
    <text evidence="1">Belongs to the CutA family.</text>
</comment>
<dbReference type="InterPro" id="IPR004323">
    <property type="entry name" value="Ion_tolerance_CutA"/>
</dbReference>
<dbReference type="EMBL" id="KE123507">
    <property type="protein sequence ID" value="EUT81991.1"/>
    <property type="molecule type" value="Genomic_DNA"/>
</dbReference>
<dbReference type="GO" id="GO:0005507">
    <property type="term" value="F:copper ion binding"/>
    <property type="evidence" value="ECO:0007669"/>
    <property type="project" value="TreeGrafter"/>
</dbReference>
<dbReference type="GO" id="GO:0010038">
    <property type="term" value="P:response to metal ion"/>
    <property type="evidence" value="ECO:0007669"/>
    <property type="project" value="InterPro"/>
</dbReference>
<evidence type="ECO:0008006" key="3">
    <source>
        <dbReference type="Google" id="ProtNLM"/>
    </source>
</evidence>
<dbReference type="PANTHER" id="PTHR23419:SF8">
    <property type="entry name" value="FI09726P"/>
    <property type="match status" value="1"/>
</dbReference>
<protein>
    <recommendedName>
        <fullName evidence="3">CutA1 divalent ion tolerance protein</fullName>
    </recommendedName>
</protein>
<reference evidence="2" key="1">
    <citation type="submission" date="2013-02" db="EMBL/GenBank/DDBJ databases">
        <title>The Genome Sequence of Plasmodium falciparum Santa Lucia.</title>
        <authorList>
            <consortium name="The Broad Institute Genome Sequencing Platform"/>
            <consortium name="The Broad Institute Genome Sequencing Center for Infectious Disease"/>
            <person name="Neafsey D."/>
            <person name="Cheeseman I."/>
            <person name="Volkman S."/>
            <person name="Adams J."/>
            <person name="Walker B."/>
            <person name="Young S.K."/>
            <person name="Zeng Q."/>
            <person name="Gargeya S."/>
            <person name="Fitzgerald M."/>
            <person name="Haas B."/>
            <person name="Abouelleil A."/>
            <person name="Alvarado L."/>
            <person name="Arachchi H.M."/>
            <person name="Berlin A.M."/>
            <person name="Chapman S.B."/>
            <person name="Dewar J."/>
            <person name="Goldberg J."/>
            <person name="Griggs A."/>
            <person name="Gujja S."/>
            <person name="Hansen M."/>
            <person name="Howarth C."/>
            <person name="Imamovic A."/>
            <person name="Larimer J."/>
            <person name="McCowan C."/>
            <person name="Murphy C."/>
            <person name="Neiman D."/>
            <person name="Pearson M."/>
            <person name="Priest M."/>
            <person name="Roberts A."/>
            <person name="Saif S."/>
            <person name="Shea T."/>
            <person name="Sisk P."/>
            <person name="Sykes S."/>
            <person name="Wortman J."/>
            <person name="Nusbaum C."/>
            <person name="Birren B."/>
        </authorList>
    </citation>
    <scope>NUCLEOTIDE SEQUENCE [LARGE SCALE GENOMIC DNA]</scope>
    <source>
        <strain evidence="2">Santa Lucia</strain>
    </source>
</reference>
<dbReference type="PANTHER" id="PTHR23419">
    <property type="entry name" value="DIVALENT CATION TOLERANCE CUTA-RELATED"/>
    <property type="match status" value="1"/>
</dbReference>
<dbReference type="Pfam" id="PF03091">
    <property type="entry name" value="CutA1"/>
    <property type="match status" value="1"/>
</dbReference>
<dbReference type="Proteomes" id="UP000030666">
    <property type="component" value="Unassembled WGS sequence"/>
</dbReference>